<comment type="caution">
    <text evidence="1">The sequence shown here is derived from an EMBL/GenBank/DDBJ whole genome shotgun (WGS) entry which is preliminary data.</text>
</comment>
<organism evidence="1 2">
    <name type="scientific">Smallanthus sonchifolius</name>
    <dbReference type="NCBI Taxonomy" id="185202"/>
    <lineage>
        <taxon>Eukaryota</taxon>
        <taxon>Viridiplantae</taxon>
        <taxon>Streptophyta</taxon>
        <taxon>Embryophyta</taxon>
        <taxon>Tracheophyta</taxon>
        <taxon>Spermatophyta</taxon>
        <taxon>Magnoliopsida</taxon>
        <taxon>eudicotyledons</taxon>
        <taxon>Gunneridae</taxon>
        <taxon>Pentapetalae</taxon>
        <taxon>asterids</taxon>
        <taxon>campanulids</taxon>
        <taxon>Asterales</taxon>
        <taxon>Asteraceae</taxon>
        <taxon>Asteroideae</taxon>
        <taxon>Heliantheae alliance</taxon>
        <taxon>Millerieae</taxon>
        <taxon>Smallanthus</taxon>
    </lineage>
</organism>
<reference evidence="2" key="1">
    <citation type="journal article" date="2022" name="Mol. Ecol. Resour.">
        <title>The genomes of chicory, endive, great burdock and yacon provide insights into Asteraceae palaeo-polyploidization history and plant inulin production.</title>
        <authorList>
            <person name="Fan W."/>
            <person name="Wang S."/>
            <person name="Wang H."/>
            <person name="Wang A."/>
            <person name="Jiang F."/>
            <person name="Liu H."/>
            <person name="Zhao H."/>
            <person name="Xu D."/>
            <person name="Zhang Y."/>
        </authorList>
    </citation>
    <scope>NUCLEOTIDE SEQUENCE [LARGE SCALE GENOMIC DNA]</scope>
    <source>
        <strain evidence="2">cv. Yunnan</strain>
    </source>
</reference>
<evidence type="ECO:0000313" key="2">
    <source>
        <dbReference type="Proteomes" id="UP001056120"/>
    </source>
</evidence>
<dbReference type="EMBL" id="CM042042">
    <property type="protein sequence ID" value="KAI3704666.1"/>
    <property type="molecule type" value="Genomic_DNA"/>
</dbReference>
<keyword evidence="2" id="KW-1185">Reference proteome</keyword>
<gene>
    <name evidence="1" type="ORF">L1987_74893</name>
</gene>
<proteinExistence type="predicted"/>
<protein>
    <submittedName>
        <fullName evidence="1">Uncharacterized protein</fullName>
    </submittedName>
</protein>
<reference evidence="1 2" key="2">
    <citation type="journal article" date="2022" name="Mol. Ecol. Resour.">
        <title>The genomes of chicory, endive, great burdock and yacon provide insights into Asteraceae paleo-polyploidization history and plant inulin production.</title>
        <authorList>
            <person name="Fan W."/>
            <person name="Wang S."/>
            <person name="Wang H."/>
            <person name="Wang A."/>
            <person name="Jiang F."/>
            <person name="Liu H."/>
            <person name="Zhao H."/>
            <person name="Xu D."/>
            <person name="Zhang Y."/>
        </authorList>
    </citation>
    <scope>NUCLEOTIDE SEQUENCE [LARGE SCALE GENOMIC DNA]</scope>
    <source>
        <strain evidence="2">cv. Yunnan</strain>
        <tissue evidence="1">Leaves</tissue>
    </source>
</reference>
<sequence length="241" mass="27380">MYLQLPPNHYVFAITPKSPIYPSLHTISFSYTNCTVSLPSHPLRSLLLHLRRHVPQPSTPLTPPCPPAFYSTYAADPLSSPPQPPSLSSPPKTTLQAMSKRRRGERGPASLSTKKDASAYHIEFDNNMQPIGPNAAHFSSCIVMYVRTRLPYQIDTKDLTTQHWEGFWSHLKGEWHLENDGPKDLVFKKAKKIATNWRSKLVTKYVNAGTTPFAKYKYLERKHWDAFVAEKTSPAFVVYVN</sequence>
<dbReference type="Proteomes" id="UP001056120">
    <property type="component" value="Linkage Group LG25"/>
</dbReference>
<accession>A0ACB9A563</accession>
<name>A0ACB9A563_9ASTR</name>
<evidence type="ECO:0000313" key="1">
    <source>
        <dbReference type="EMBL" id="KAI3704666.1"/>
    </source>
</evidence>